<protein>
    <recommendedName>
        <fullName evidence="3">HNH endonuclease</fullName>
    </recommendedName>
</protein>
<evidence type="ECO:0000313" key="1">
    <source>
        <dbReference type="EMBL" id="VGO22314.1"/>
    </source>
</evidence>
<dbReference type="RefSeq" id="WP_136063701.1">
    <property type="nucleotide sequence ID" value="NZ_CAAHFH010000002.1"/>
</dbReference>
<gene>
    <name evidence="1" type="ORF">SCARR_04397</name>
</gene>
<accession>A0A6C2UST7</accession>
<evidence type="ECO:0000313" key="2">
    <source>
        <dbReference type="Proteomes" id="UP000346198"/>
    </source>
</evidence>
<dbReference type="AlphaFoldDB" id="A0A6C2UST7"/>
<organism evidence="1 2">
    <name type="scientific">Pontiella sulfatireligans</name>
    <dbReference type="NCBI Taxonomy" id="2750658"/>
    <lineage>
        <taxon>Bacteria</taxon>
        <taxon>Pseudomonadati</taxon>
        <taxon>Kiritimatiellota</taxon>
        <taxon>Kiritimatiellia</taxon>
        <taxon>Kiritimatiellales</taxon>
        <taxon>Pontiellaceae</taxon>
        <taxon>Pontiella</taxon>
    </lineage>
</organism>
<dbReference type="Proteomes" id="UP000346198">
    <property type="component" value="Unassembled WGS sequence"/>
</dbReference>
<dbReference type="EMBL" id="CAAHFH010000002">
    <property type="protein sequence ID" value="VGO22314.1"/>
    <property type="molecule type" value="Genomic_DNA"/>
</dbReference>
<proteinExistence type="predicted"/>
<sequence length="215" mass="23989">MKISMEAIVNIYRQAKLVYSGSLSRKEAVGQAMQFGGMSDASARDSIQNLHYMLAGRKYARTMNIEATKYFLRNIHADFGTAGFQEAVSAVKLHIEYYASLPNGGMQVTLLKEVEKLEAEFGAEVKTIFPDELPDPTRLVEGAKKTVTVNAYERSPAARRMCLERYGYGCAVCGFKFTDTYGDLGNEFIHVHHELDLAAIGEEYEVDPIEDLKPV</sequence>
<evidence type="ECO:0008006" key="3">
    <source>
        <dbReference type="Google" id="ProtNLM"/>
    </source>
</evidence>
<keyword evidence="2" id="KW-1185">Reference proteome</keyword>
<reference evidence="1 2" key="1">
    <citation type="submission" date="2019-04" db="EMBL/GenBank/DDBJ databases">
        <authorList>
            <person name="Van Vliet M D."/>
        </authorList>
    </citation>
    <scope>NUCLEOTIDE SEQUENCE [LARGE SCALE GENOMIC DNA]</scope>
    <source>
        <strain evidence="1 2">F21</strain>
    </source>
</reference>
<name>A0A6C2UST7_9BACT</name>